<evidence type="ECO:0000313" key="7">
    <source>
        <dbReference type="Proteomes" id="UP000318538"/>
    </source>
</evidence>
<dbReference type="InterPro" id="IPR007627">
    <property type="entry name" value="RNA_pol_sigma70_r2"/>
</dbReference>
<dbReference type="KEGG" id="rlc:K227x_36460"/>
<dbReference type="GO" id="GO:0016987">
    <property type="term" value="F:sigma factor activity"/>
    <property type="evidence" value="ECO:0007669"/>
    <property type="project" value="UniProtKB-KW"/>
</dbReference>
<evidence type="ECO:0000259" key="5">
    <source>
        <dbReference type="Pfam" id="PF04542"/>
    </source>
</evidence>
<dbReference type="InterPro" id="IPR039425">
    <property type="entry name" value="RNA_pol_sigma-70-like"/>
</dbReference>
<dbReference type="PANTHER" id="PTHR43133">
    <property type="entry name" value="RNA POLYMERASE ECF-TYPE SIGMA FACTO"/>
    <property type="match status" value="1"/>
</dbReference>
<dbReference type="GO" id="GO:0003677">
    <property type="term" value="F:DNA binding"/>
    <property type="evidence" value="ECO:0007669"/>
    <property type="project" value="UniProtKB-KW"/>
</dbReference>
<keyword evidence="7" id="KW-1185">Reference proteome</keyword>
<evidence type="ECO:0000313" key="6">
    <source>
        <dbReference type="EMBL" id="QDT05246.1"/>
    </source>
</evidence>
<evidence type="ECO:0000256" key="1">
    <source>
        <dbReference type="ARBA" id="ARBA00023015"/>
    </source>
</evidence>
<dbReference type="InterPro" id="IPR014284">
    <property type="entry name" value="RNA_pol_sigma-70_dom"/>
</dbReference>
<dbReference type="RefSeq" id="WP_246145863.1">
    <property type="nucleotide sequence ID" value="NZ_CP036525.1"/>
</dbReference>
<dbReference type="NCBIfam" id="TIGR02937">
    <property type="entry name" value="sigma70-ECF"/>
    <property type="match status" value="1"/>
</dbReference>
<name>A0A517NDP7_9BACT</name>
<proteinExistence type="predicted"/>
<evidence type="ECO:0000256" key="4">
    <source>
        <dbReference type="ARBA" id="ARBA00023163"/>
    </source>
</evidence>
<dbReference type="EMBL" id="CP036525">
    <property type="protein sequence ID" value="QDT05246.1"/>
    <property type="molecule type" value="Genomic_DNA"/>
</dbReference>
<gene>
    <name evidence="6" type="primary">sigE_4</name>
    <name evidence="6" type="ORF">K227x_36460</name>
</gene>
<dbReference type="GO" id="GO:0006352">
    <property type="term" value="P:DNA-templated transcription initiation"/>
    <property type="evidence" value="ECO:0007669"/>
    <property type="project" value="InterPro"/>
</dbReference>
<organism evidence="6 7">
    <name type="scientific">Rubripirellula lacrimiformis</name>
    <dbReference type="NCBI Taxonomy" id="1930273"/>
    <lineage>
        <taxon>Bacteria</taxon>
        <taxon>Pseudomonadati</taxon>
        <taxon>Planctomycetota</taxon>
        <taxon>Planctomycetia</taxon>
        <taxon>Pirellulales</taxon>
        <taxon>Pirellulaceae</taxon>
        <taxon>Rubripirellula</taxon>
    </lineage>
</organism>
<dbReference type="SUPFAM" id="SSF88946">
    <property type="entry name" value="Sigma2 domain of RNA polymerase sigma factors"/>
    <property type="match status" value="1"/>
</dbReference>
<keyword evidence="3" id="KW-0238">DNA-binding</keyword>
<protein>
    <submittedName>
        <fullName evidence="6">ECF RNA polymerase sigma factor SigE</fullName>
    </submittedName>
</protein>
<dbReference type="Pfam" id="PF04542">
    <property type="entry name" value="Sigma70_r2"/>
    <property type="match status" value="1"/>
</dbReference>
<keyword evidence="4" id="KW-0804">Transcription</keyword>
<reference evidence="6 7" key="1">
    <citation type="submission" date="2019-02" db="EMBL/GenBank/DDBJ databases">
        <title>Deep-cultivation of Planctomycetes and their phenomic and genomic characterization uncovers novel biology.</title>
        <authorList>
            <person name="Wiegand S."/>
            <person name="Jogler M."/>
            <person name="Boedeker C."/>
            <person name="Pinto D."/>
            <person name="Vollmers J."/>
            <person name="Rivas-Marin E."/>
            <person name="Kohn T."/>
            <person name="Peeters S.H."/>
            <person name="Heuer A."/>
            <person name="Rast P."/>
            <person name="Oberbeckmann S."/>
            <person name="Bunk B."/>
            <person name="Jeske O."/>
            <person name="Meyerdierks A."/>
            <person name="Storesund J.E."/>
            <person name="Kallscheuer N."/>
            <person name="Luecker S."/>
            <person name="Lage O.M."/>
            <person name="Pohl T."/>
            <person name="Merkel B.J."/>
            <person name="Hornburger P."/>
            <person name="Mueller R.-W."/>
            <person name="Bruemmer F."/>
            <person name="Labrenz M."/>
            <person name="Spormann A.M."/>
            <person name="Op den Camp H."/>
            <person name="Overmann J."/>
            <person name="Amann R."/>
            <person name="Jetten M.S.M."/>
            <person name="Mascher T."/>
            <person name="Medema M.H."/>
            <person name="Devos D.P."/>
            <person name="Kaster A.-K."/>
            <person name="Ovreas L."/>
            <person name="Rohde M."/>
            <person name="Galperin M.Y."/>
            <person name="Jogler C."/>
        </authorList>
    </citation>
    <scope>NUCLEOTIDE SEQUENCE [LARGE SCALE GENOMIC DNA]</scope>
    <source>
        <strain evidence="6 7">K22_7</strain>
    </source>
</reference>
<dbReference type="InterPro" id="IPR013325">
    <property type="entry name" value="RNA_pol_sigma_r2"/>
</dbReference>
<dbReference type="PANTHER" id="PTHR43133:SF8">
    <property type="entry name" value="RNA POLYMERASE SIGMA FACTOR HI_1459-RELATED"/>
    <property type="match status" value="1"/>
</dbReference>
<dbReference type="Proteomes" id="UP000318538">
    <property type="component" value="Chromosome"/>
</dbReference>
<feature type="domain" description="RNA polymerase sigma-70 region 2" evidence="5">
    <location>
        <begin position="44"/>
        <end position="106"/>
    </location>
</feature>
<dbReference type="Gene3D" id="1.10.1740.10">
    <property type="match status" value="1"/>
</dbReference>
<keyword evidence="2" id="KW-0731">Sigma factor</keyword>
<dbReference type="AlphaFoldDB" id="A0A517NDP7"/>
<keyword evidence="1" id="KW-0805">Transcription regulation</keyword>
<evidence type="ECO:0000256" key="2">
    <source>
        <dbReference type="ARBA" id="ARBA00023082"/>
    </source>
</evidence>
<evidence type="ECO:0000256" key="3">
    <source>
        <dbReference type="ARBA" id="ARBA00023125"/>
    </source>
</evidence>
<sequence length="214" mass="25273">MHRTRSDSPRMTSLPSEPITRASLLVRMQDAEDREAWEDFHSVYEPIIYNMARRRSMQDADAREIVQEVMLSVSRHLQRFDASAQGTFRGWLSRITRNATIDRMRHVSVRRETVDASGVRRRMDKIAQDHAATDRSLQEEFEQDRRRQLFHWAASEVRRSTGEKNWMAFWRSSMDGLPIAAVAKELEMDEAAVYVARCRIIKRIRQHVDQRWAE</sequence>
<accession>A0A517NDP7</accession>